<dbReference type="Proteomes" id="UP000284706">
    <property type="component" value="Unassembled WGS sequence"/>
</dbReference>
<evidence type="ECO:0000256" key="1">
    <source>
        <dbReference type="ARBA" id="ARBA00022723"/>
    </source>
</evidence>
<dbReference type="EMBL" id="NHYE01005632">
    <property type="protein sequence ID" value="PPQ66365.1"/>
    <property type="molecule type" value="Genomic_DNA"/>
</dbReference>
<dbReference type="InterPro" id="IPR043145">
    <property type="entry name" value="Znf_ZZ_sf"/>
</dbReference>
<evidence type="ECO:0000259" key="6">
    <source>
        <dbReference type="PROSITE" id="PS50135"/>
    </source>
</evidence>
<dbReference type="GO" id="GO:0008270">
    <property type="term" value="F:zinc ion binding"/>
    <property type="evidence" value="ECO:0007669"/>
    <property type="project" value="UniProtKB-KW"/>
</dbReference>
<organism evidence="7 8">
    <name type="scientific">Gymnopilus dilepis</name>
    <dbReference type="NCBI Taxonomy" id="231916"/>
    <lineage>
        <taxon>Eukaryota</taxon>
        <taxon>Fungi</taxon>
        <taxon>Dikarya</taxon>
        <taxon>Basidiomycota</taxon>
        <taxon>Agaricomycotina</taxon>
        <taxon>Agaricomycetes</taxon>
        <taxon>Agaricomycetidae</taxon>
        <taxon>Agaricales</taxon>
        <taxon>Agaricineae</taxon>
        <taxon>Hymenogastraceae</taxon>
        <taxon>Gymnopilus</taxon>
    </lineage>
</organism>
<dbReference type="CDD" id="cd14947">
    <property type="entry name" value="NBR1_like"/>
    <property type="match status" value="1"/>
</dbReference>
<feature type="compositionally biased region" description="Basic and acidic residues" evidence="5">
    <location>
        <begin position="1150"/>
        <end position="1159"/>
    </location>
</feature>
<dbReference type="InterPro" id="IPR032350">
    <property type="entry name" value="Nbr1_FW"/>
</dbReference>
<keyword evidence="8" id="KW-1185">Reference proteome</keyword>
<dbReference type="STRING" id="231916.A0A409VJE3"/>
<dbReference type="PROSITE" id="PS01357">
    <property type="entry name" value="ZF_ZZ_1"/>
    <property type="match status" value="1"/>
</dbReference>
<feature type="compositionally biased region" description="Polar residues" evidence="5">
    <location>
        <begin position="1111"/>
        <end position="1125"/>
    </location>
</feature>
<evidence type="ECO:0000256" key="2">
    <source>
        <dbReference type="ARBA" id="ARBA00022771"/>
    </source>
</evidence>
<feature type="region of interest" description="Disordered" evidence="5">
    <location>
        <begin position="324"/>
        <end position="351"/>
    </location>
</feature>
<feature type="compositionally biased region" description="Basic and acidic residues" evidence="5">
    <location>
        <begin position="891"/>
        <end position="900"/>
    </location>
</feature>
<sequence length="1196" mass="129601">MFTVKVVYRGQIRKLTFSNTNTFPTYSEICDQDKDSQRAQLNRVFSIPSSFYFSKLLFSPDASQPSRVLIGKEVHHAYDYAKCIRPFKNRTWPNALLRLTVCDPISGTTASSRSFSTAETPLTVDNSKDISMSHKVSQPFSFASSTPTPSQPPMNVDAFLASMSMQSNAKTPAQNDVPTAQHARAPSKAESCCSVSEGKAEIRAMLTEFKGVIDRVVRHDLATPEDRSLAIPVTEAPPPSLCSICLKSAAGTPNGEGLWYSCESCHVVVCADCHSKERPGFCLNLMGPHRMELVRAASGQDTELPIPHLPSPWTPRPISASLAFSDSPLGPNTSNGQRDSTPQNAAKTSATTPIVHSVIHRGVVCDSCNATIEGVRHKCLDCPDYDLCTPCISVGCAEAHNPFHEFYEIAEPGRVVVHNVFSGNGEREIRRERRRQSSVPTPPTQPTVHLATCDLCDSRILGVRYKCINCPDFDTCESCYSIVGEQHPKHAFVRIHKQDDYLRSHSAQRPMHYATCDGCNKRIYGARFKCMHPECPDYDLCESCEALPIAIHPDNHPLLKMKAADTVIPTVYRVGQKDLIPGARSAEAEASQSSRRSTSPLPPRVPSPPFFVEERVQTPTPVIRVIPAAHSPAPTMPSPAPTQSPVGPPPLPPKPEMISPPTWASIPPYVWPPVTLDIEPFPSFAPAPVPLRTEEARASLRNPFADIAIPETPKTPVAPEVPAAESPRQNLVETPQRVKTPEITLPSVPSHAPNPWPTTNPTERQELLQLIADFAGPSTSPNVIDALSGPAFNEMRSIEDKKTWASLLRSTSQPQLVPPPPPTLAPVNCNLPVNPLLRESPALSALPSLEVVPKNEETNTDTLSPEDRVNAGFRNFSMPHLLEDLEDRVSWPKDEPKQEPKPASSIAGSISGEDLLKRPSQEILASNLGTRRSLARLINDDPFASAADVPSVKVESPVAQGPLTALFVEDVTVPDGQVFPPGAEFMKCWRLFNNGPRDWPESTELVFVAGESLSLSTEGGATLSVGIGKVAAGAETEVWTGELKAPDAAGPYVGYWRLKADGEVFGDSLWIEINVAEADSHSSSESMASSSVIMPTTLSAPQSEHVASITVRTTSVPTDMTSTEDNMSDAGSDISLISMPSSPSVSDDEAIWHDTRSHATSELSGAPTAGASAQPTHESSAIDYVLLYDDSSSSEE</sequence>
<feature type="compositionally biased region" description="Low complexity" evidence="5">
    <location>
        <begin position="583"/>
        <end position="599"/>
    </location>
</feature>
<dbReference type="OrthoDB" id="661148at2759"/>
<feature type="region of interest" description="Disordered" evidence="5">
    <location>
        <begin position="1111"/>
        <end position="1181"/>
    </location>
</feature>
<dbReference type="Pfam" id="PF16158">
    <property type="entry name" value="N_BRCA1_IG"/>
    <property type="match status" value="1"/>
</dbReference>
<comment type="caution">
    <text evidence="7">The sequence shown here is derived from an EMBL/GenBank/DDBJ whole genome shotgun (WGS) entry which is preliminary data.</text>
</comment>
<dbReference type="SUPFAM" id="SSF57850">
    <property type="entry name" value="RING/U-box"/>
    <property type="match status" value="3"/>
</dbReference>
<dbReference type="SMART" id="SM00291">
    <property type="entry name" value="ZnF_ZZ"/>
    <property type="match status" value="3"/>
</dbReference>
<keyword evidence="1" id="KW-0479">Metal-binding</keyword>
<evidence type="ECO:0000256" key="5">
    <source>
        <dbReference type="SAM" id="MobiDB-lite"/>
    </source>
</evidence>
<dbReference type="CDD" id="cd02249">
    <property type="entry name" value="ZZ"/>
    <property type="match status" value="1"/>
</dbReference>
<keyword evidence="2 4" id="KW-0863">Zinc-finger</keyword>
<reference evidence="7 8" key="1">
    <citation type="journal article" date="2018" name="Evol. Lett.">
        <title>Horizontal gene cluster transfer increased hallucinogenic mushroom diversity.</title>
        <authorList>
            <person name="Reynolds H.T."/>
            <person name="Vijayakumar V."/>
            <person name="Gluck-Thaler E."/>
            <person name="Korotkin H.B."/>
            <person name="Matheny P.B."/>
            <person name="Slot J.C."/>
        </authorList>
    </citation>
    <scope>NUCLEOTIDE SEQUENCE [LARGE SCALE GENOMIC DNA]</scope>
    <source>
        <strain evidence="7 8">SRW20</strain>
    </source>
</reference>
<dbReference type="PANTHER" id="PTHR20930">
    <property type="entry name" value="OVARIAN CARCINOMA ANTIGEN CA125-RELATED"/>
    <property type="match status" value="1"/>
</dbReference>
<feature type="domain" description="ZZ-type" evidence="6">
    <location>
        <begin position="360"/>
        <end position="414"/>
    </location>
</feature>
<dbReference type="Gene3D" id="2.60.40.10">
    <property type="entry name" value="Immunoglobulins"/>
    <property type="match status" value="1"/>
</dbReference>
<feature type="region of interest" description="Disordered" evidence="5">
    <location>
        <begin position="583"/>
        <end position="609"/>
    </location>
</feature>
<name>A0A409VJE3_9AGAR</name>
<protein>
    <recommendedName>
        <fullName evidence="6">ZZ-type domain-containing protein</fullName>
    </recommendedName>
</protein>
<feature type="domain" description="ZZ-type" evidence="6">
    <location>
        <begin position="448"/>
        <end position="500"/>
    </location>
</feature>
<dbReference type="PROSITE" id="PS50135">
    <property type="entry name" value="ZF_ZZ_2"/>
    <property type="match status" value="2"/>
</dbReference>
<feature type="compositionally biased region" description="Polar residues" evidence="5">
    <location>
        <begin position="330"/>
        <end position="351"/>
    </location>
</feature>
<feature type="region of interest" description="Disordered" evidence="5">
    <location>
        <begin position="709"/>
        <end position="730"/>
    </location>
</feature>
<dbReference type="PANTHER" id="PTHR20930:SF0">
    <property type="entry name" value="PROTEIN ILRUN"/>
    <property type="match status" value="1"/>
</dbReference>
<dbReference type="InterPro" id="IPR013783">
    <property type="entry name" value="Ig-like_fold"/>
</dbReference>
<dbReference type="AlphaFoldDB" id="A0A409VJE3"/>
<keyword evidence="3" id="KW-0862">Zinc</keyword>
<evidence type="ECO:0000313" key="7">
    <source>
        <dbReference type="EMBL" id="PPQ66365.1"/>
    </source>
</evidence>
<feature type="compositionally biased region" description="Pro residues" evidence="5">
    <location>
        <begin position="600"/>
        <end position="609"/>
    </location>
</feature>
<proteinExistence type="predicted"/>
<accession>A0A409VJE3</accession>
<feature type="compositionally biased region" description="Low complexity" evidence="5">
    <location>
        <begin position="1132"/>
        <end position="1145"/>
    </location>
</feature>
<dbReference type="Pfam" id="PF00569">
    <property type="entry name" value="ZZ"/>
    <property type="match status" value="3"/>
</dbReference>
<evidence type="ECO:0000313" key="8">
    <source>
        <dbReference type="Proteomes" id="UP000284706"/>
    </source>
</evidence>
<evidence type="ECO:0000256" key="3">
    <source>
        <dbReference type="ARBA" id="ARBA00022833"/>
    </source>
</evidence>
<evidence type="ECO:0000256" key="4">
    <source>
        <dbReference type="PROSITE-ProRule" id="PRU00228"/>
    </source>
</evidence>
<feature type="compositionally biased region" description="Low complexity" evidence="5">
    <location>
        <begin position="710"/>
        <end position="727"/>
    </location>
</feature>
<gene>
    <name evidence="7" type="ORF">CVT26_011084</name>
</gene>
<dbReference type="CDD" id="cd02340">
    <property type="entry name" value="ZZ_NBR1_like"/>
    <property type="match status" value="2"/>
</dbReference>
<dbReference type="Gene3D" id="3.30.60.90">
    <property type="match status" value="3"/>
</dbReference>
<feature type="region of interest" description="Disordered" evidence="5">
    <location>
        <begin position="891"/>
        <end position="912"/>
    </location>
</feature>
<dbReference type="InterPro" id="IPR000433">
    <property type="entry name" value="Znf_ZZ"/>
</dbReference>
<dbReference type="InParanoid" id="A0A409VJE3"/>